<gene>
    <name evidence="1" type="ordered locus">Fleli_4025</name>
</gene>
<dbReference type="EMBL" id="CP003345">
    <property type="protein sequence ID" value="AFM06325.1"/>
    <property type="molecule type" value="Genomic_DNA"/>
</dbReference>
<dbReference type="InterPro" id="IPR037175">
    <property type="entry name" value="KFase_sf"/>
</dbReference>
<evidence type="ECO:0000313" key="2">
    <source>
        <dbReference type="Proteomes" id="UP000006054"/>
    </source>
</evidence>
<dbReference type="GO" id="GO:0019441">
    <property type="term" value="P:L-tryptophan catabolic process to kynurenine"/>
    <property type="evidence" value="ECO:0007669"/>
    <property type="project" value="InterPro"/>
</dbReference>
<organism evidence="1 2">
    <name type="scientific">Bernardetia litoralis (strain ATCC 23117 / DSM 6794 / NBRC 15988 / NCIMB 1366 / Fx l1 / Sio-4)</name>
    <name type="common">Flexibacter litoralis</name>
    <dbReference type="NCBI Taxonomy" id="880071"/>
    <lineage>
        <taxon>Bacteria</taxon>
        <taxon>Pseudomonadati</taxon>
        <taxon>Bacteroidota</taxon>
        <taxon>Cytophagia</taxon>
        <taxon>Cytophagales</taxon>
        <taxon>Bernardetiaceae</taxon>
        <taxon>Bernardetia</taxon>
    </lineage>
</organism>
<protein>
    <submittedName>
        <fullName evidence="1">Putative metal-dependent hydrolase</fullName>
    </submittedName>
</protein>
<dbReference type="KEGG" id="fli:Fleli_4025"/>
<dbReference type="HOGENOM" id="CLU_1085135_0_0_10"/>
<accession>I4AQU0</accession>
<dbReference type="AlphaFoldDB" id="I4AQU0"/>
<dbReference type="Gene3D" id="3.50.30.50">
    <property type="entry name" value="Putative cyclase"/>
    <property type="match status" value="1"/>
</dbReference>
<dbReference type="Proteomes" id="UP000006054">
    <property type="component" value="Chromosome"/>
</dbReference>
<dbReference type="SUPFAM" id="SSF102198">
    <property type="entry name" value="Putative cyclase"/>
    <property type="match status" value="1"/>
</dbReference>
<dbReference type="PATRIC" id="fig|880071.3.peg.4025"/>
<dbReference type="STRING" id="880071.Fleli_4025"/>
<dbReference type="OrthoDB" id="9814192at2"/>
<keyword evidence="1" id="KW-0378">Hydrolase</keyword>
<dbReference type="eggNOG" id="COG1878">
    <property type="taxonomic scope" value="Bacteria"/>
</dbReference>
<keyword evidence="2" id="KW-1185">Reference proteome</keyword>
<sequence>MKINYSINTKGYTADLSKPLDISISLQAGNQNPNCYYGENPTFETIRFGDNFVGSVAEGGACNYQKVTITPHGNGTHTECYGHLNNQEKNNITINQSLKTFWFVARLISLEPTKITEMHLENEEFNQLKEIAEIGDEVIFKKNIEKKLKKIESIDNNKIPYEALIIRTLPNSDTKKNKLYSGQNPPYLEPNIGTFLAQKNINHLLLDLPSVDRESDKGKLSVHKGFWNILTNKNNENDFSEVRKNATITELIFVDNQIKDGTYLLNIQIPSLEIDAVPSKPVLYSIQ</sequence>
<dbReference type="GO" id="GO:0004061">
    <property type="term" value="F:arylformamidase activity"/>
    <property type="evidence" value="ECO:0007669"/>
    <property type="project" value="InterPro"/>
</dbReference>
<dbReference type="InterPro" id="IPR007325">
    <property type="entry name" value="KFase/CYL"/>
</dbReference>
<dbReference type="Pfam" id="PF04199">
    <property type="entry name" value="Cyclase"/>
    <property type="match status" value="1"/>
</dbReference>
<dbReference type="RefSeq" id="WP_014799748.1">
    <property type="nucleotide sequence ID" value="NC_018018.1"/>
</dbReference>
<evidence type="ECO:0000313" key="1">
    <source>
        <dbReference type="EMBL" id="AFM06325.1"/>
    </source>
</evidence>
<proteinExistence type="predicted"/>
<reference evidence="2" key="1">
    <citation type="submission" date="2012-06" db="EMBL/GenBank/DDBJ databases">
        <title>The complete genome of Flexibacter litoralis DSM 6794.</title>
        <authorList>
            <person name="Lucas S."/>
            <person name="Copeland A."/>
            <person name="Lapidus A."/>
            <person name="Glavina del Rio T."/>
            <person name="Dalin E."/>
            <person name="Tice H."/>
            <person name="Bruce D."/>
            <person name="Goodwin L."/>
            <person name="Pitluck S."/>
            <person name="Peters L."/>
            <person name="Ovchinnikova G."/>
            <person name="Lu M."/>
            <person name="Kyrpides N."/>
            <person name="Mavromatis K."/>
            <person name="Ivanova N."/>
            <person name="Brettin T."/>
            <person name="Detter J.C."/>
            <person name="Han C."/>
            <person name="Larimer F."/>
            <person name="Land M."/>
            <person name="Hauser L."/>
            <person name="Markowitz V."/>
            <person name="Cheng J.-F."/>
            <person name="Hugenholtz P."/>
            <person name="Woyke T."/>
            <person name="Wu D."/>
            <person name="Spring S."/>
            <person name="Lang E."/>
            <person name="Kopitz M."/>
            <person name="Brambilla E."/>
            <person name="Klenk H.-P."/>
            <person name="Eisen J.A."/>
        </authorList>
    </citation>
    <scope>NUCLEOTIDE SEQUENCE [LARGE SCALE GENOMIC DNA]</scope>
    <source>
        <strain evidence="2">ATCC 23117 / DSM 6794 / NBRC 15988 / NCIMB 1366 / Sio-4</strain>
    </source>
</reference>
<name>I4AQU0_BERLS</name>